<keyword evidence="10" id="KW-1185">Reference proteome</keyword>
<dbReference type="GO" id="GO:0030250">
    <property type="term" value="F:guanylate cyclase activator activity"/>
    <property type="evidence" value="ECO:0007669"/>
    <property type="project" value="InterPro"/>
</dbReference>
<keyword evidence="4 8" id="KW-0732">Signal</keyword>
<evidence type="ECO:0000256" key="2">
    <source>
        <dbReference type="ARBA" id="ARBA00009883"/>
    </source>
</evidence>
<dbReference type="InterPro" id="IPR000879">
    <property type="entry name" value="Guanylin"/>
</dbReference>
<evidence type="ECO:0000256" key="3">
    <source>
        <dbReference type="ARBA" id="ARBA00022525"/>
    </source>
</evidence>
<comment type="caution">
    <text evidence="9">The sequence shown here is derived from an EMBL/GenBank/DDBJ whole genome shotgun (WGS) entry which is preliminary data.</text>
</comment>
<comment type="similarity">
    <text evidence="2">Belongs to the guanylin family.</text>
</comment>
<gene>
    <name evidence="9" type="ORF">scyTo_0010653</name>
</gene>
<name>A0A401P9P1_SCYTO</name>
<accession>A0A401P9P1</accession>
<dbReference type="STRING" id="75743.A0A401P9P1"/>
<evidence type="ECO:0000256" key="6">
    <source>
        <dbReference type="ARBA" id="ARBA00037765"/>
    </source>
</evidence>
<dbReference type="PRINTS" id="PR00774">
    <property type="entry name" value="GUANYLIN"/>
</dbReference>
<evidence type="ECO:0000313" key="9">
    <source>
        <dbReference type="EMBL" id="GCB69865.1"/>
    </source>
</evidence>
<dbReference type="AlphaFoldDB" id="A0A401P9P1"/>
<protein>
    <recommendedName>
        <fullName evidence="7">Guanylate cyclase activator 2B</fullName>
    </recommendedName>
</protein>
<evidence type="ECO:0000256" key="8">
    <source>
        <dbReference type="SAM" id="SignalP"/>
    </source>
</evidence>
<dbReference type="Proteomes" id="UP000288216">
    <property type="component" value="Unassembled WGS sequence"/>
</dbReference>
<dbReference type="OMA" id="CSICAYV"/>
<dbReference type="OrthoDB" id="9926421at2759"/>
<dbReference type="Gene3D" id="3.90.1450.10">
    <property type="entry name" value="Guanylin"/>
    <property type="match status" value="1"/>
</dbReference>
<dbReference type="PANTHER" id="PTHR11318:SF4">
    <property type="entry name" value="GUANYLATE CYCLASE ACTIVATOR 2B"/>
    <property type="match status" value="1"/>
</dbReference>
<dbReference type="GO" id="GO:0005576">
    <property type="term" value="C:extracellular region"/>
    <property type="evidence" value="ECO:0007669"/>
    <property type="project" value="UniProtKB-SubCell"/>
</dbReference>
<comment type="subcellular location">
    <subcellularLocation>
        <location evidence="1">Secreted</location>
    </subcellularLocation>
</comment>
<dbReference type="Pfam" id="PF02058">
    <property type="entry name" value="Guanylin"/>
    <property type="match status" value="1"/>
</dbReference>
<evidence type="ECO:0000256" key="7">
    <source>
        <dbReference type="ARBA" id="ARBA00041176"/>
    </source>
</evidence>
<dbReference type="PANTHER" id="PTHR11318">
    <property type="entry name" value="GUANYLIN FAMILY MEMBER"/>
    <property type="match status" value="1"/>
</dbReference>
<evidence type="ECO:0000256" key="1">
    <source>
        <dbReference type="ARBA" id="ARBA00004613"/>
    </source>
</evidence>
<dbReference type="SUPFAM" id="SSF89890">
    <property type="entry name" value="Proguanylin"/>
    <property type="match status" value="1"/>
</dbReference>
<dbReference type="EMBL" id="BFAA01004632">
    <property type="protein sequence ID" value="GCB69865.1"/>
    <property type="molecule type" value="Genomic_DNA"/>
</dbReference>
<organism evidence="9 10">
    <name type="scientific">Scyliorhinus torazame</name>
    <name type="common">Cloudy catshark</name>
    <name type="synonym">Catulus torazame</name>
    <dbReference type="NCBI Taxonomy" id="75743"/>
    <lineage>
        <taxon>Eukaryota</taxon>
        <taxon>Metazoa</taxon>
        <taxon>Chordata</taxon>
        <taxon>Craniata</taxon>
        <taxon>Vertebrata</taxon>
        <taxon>Chondrichthyes</taxon>
        <taxon>Elasmobranchii</taxon>
        <taxon>Galeomorphii</taxon>
        <taxon>Galeoidea</taxon>
        <taxon>Carcharhiniformes</taxon>
        <taxon>Scyliorhinidae</taxon>
        <taxon>Scyliorhinus</taxon>
    </lineage>
</organism>
<feature type="signal peptide" evidence="8">
    <location>
        <begin position="1"/>
        <end position="17"/>
    </location>
</feature>
<feature type="chain" id="PRO_5019074311" description="Guanylate cyclase activator 2B" evidence="8">
    <location>
        <begin position="18"/>
        <end position="106"/>
    </location>
</feature>
<reference evidence="9 10" key="1">
    <citation type="journal article" date="2018" name="Nat. Ecol. Evol.">
        <title>Shark genomes provide insights into elasmobranch evolution and the origin of vertebrates.</title>
        <authorList>
            <person name="Hara Y"/>
            <person name="Yamaguchi K"/>
            <person name="Onimaru K"/>
            <person name="Kadota M"/>
            <person name="Koyanagi M"/>
            <person name="Keeley SD"/>
            <person name="Tatsumi K"/>
            <person name="Tanaka K"/>
            <person name="Motone F"/>
            <person name="Kageyama Y"/>
            <person name="Nozu R"/>
            <person name="Adachi N"/>
            <person name="Nishimura O"/>
            <person name="Nakagawa R"/>
            <person name="Tanegashima C"/>
            <person name="Kiyatake I"/>
            <person name="Matsumoto R"/>
            <person name="Murakumo K"/>
            <person name="Nishida K"/>
            <person name="Terakita A"/>
            <person name="Kuratani S"/>
            <person name="Sato K"/>
            <person name="Hyodo S Kuraku.S."/>
        </authorList>
    </citation>
    <scope>NUCLEOTIDE SEQUENCE [LARGE SCALE GENOMIC DNA]</scope>
</reference>
<evidence type="ECO:0000256" key="5">
    <source>
        <dbReference type="ARBA" id="ARBA00023157"/>
    </source>
</evidence>
<sequence>MLLAGILLTICLRSLAAVTVVRLGSLDFPLSDVIDLKELMDNAIYERPRFTYMGTSLFCNNSALPPIFKPICSKADAPQIFYLLRQIALNPYPCSICAYVACVGCM</sequence>
<dbReference type="InterPro" id="IPR036382">
    <property type="entry name" value="Guanylin_sf"/>
</dbReference>
<keyword evidence="3" id="KW-0964">Secreted</keyword>
<keyword evidence="5" id="KW-1015">Disulfide bond</keyword>
<comment type="function">
    <text evidence="6">Endogenous activator of intestinal guanylate cyclase. It stimulates this enzyme through the same receptor binding region as the heat-stable enterotoxins. May be a potent physiological regulator of intestinal fluid and electrolyte transport. May be an autocrine/paracrine regulator of intestinal salt and water transport.</text>
</comment>
<evidence type="ECO:0000313" key="10">
    <source>
        <dbReference type="Proteomes" id="UP000288216"/>
    </source>
</evidence>
<evidence type="ECO:0000256" key="4">
    <source>
        <dbReference type="ARBA" id="ARBA00022729"/>
    </source>
</evidence>
<proteinExistence type="inferred from homology"/>